<feature type="domain" description="Ubiquitin-activating enzyme E1 FCCH" evidence="5">
    <location>
        <begin position="138"/>
        <end position="206"/>
    </location>
</feature>
<accession>A0A0C2GBZ8</accession>
<dbReference type="GO" id="GO:0031510">
    <property type="term" value="C:SUMO activating enzyme complex"/>
    <property type="evidence" value="ECO:0007669"/>
    <property type="project" value="TreeGrafter"/>
</dbReference>
<dbReference type="InterPro" id="IPR035985">
    <property type="entry name" value="Ubiquitin-activating_enz"/>
</dbReference>
<dbReference type="GO" id="GO:0005737">
    <property type="term" value="C:cytoplasm"/>
    <property type="evidence" value="ECO:0007669"/>
    <property type="project" value="TreeGrafter"/>
</dbReference>
<feature type="domain" description="Ubiquitin-activating enzyme E1 four-helix bundle" evidence="6">
    <location>
        <begin position="207"/>
        <end position="267"/>
    </location>
</feature>
<dbReference type="Gene3D" id="3.50.50.80">
    <property type="entry name" value="Ubiquitin-activating enzyme E1, inactive adenylation domain, subdomain 1"/>
    <property type="match status" value="1"/>
</dbReference>
<evidence type="ECO:0000256" key="2">
    <source>
        <dbReference type="ARBA" id="ARBA00005673"/>
    </source>
</evidence>
<dbReference type="PANTHER" id="PTHR10953:SF162">
    <property type="entry name" value="SUMO-ACTIVATING ENZYME SUBUNIT 1"/>
    <property type="match status" value="1"/>
</dbReference>
<evidence type="ECO:0000313" key="7">
    <source>
        <dbReference type="EMBL" id="KIH54496.1"/>
    </source>
</evidence>
<evidence type="ECO:0000313" key="8">
    <source>
        <dbReference type="Proteomes" id="UP000054047"/>
    </source>
</evidence>
<feature type="non-terminal residue" evidence="7">
    <location>
        <position position="289"/>
    </location>
</feature>
<dbReference type="AlphaFoldDB" id="A0A0C2GBZ8"/>
<dbReference type="Pfam" id="PF16191">
    <property type="entry name" value="E1_4HB"/>
    <property type="match status" value="1"/>
</dbReference>
<evidence type="ECO:0000256" key="3">
    <source>
        <dbReference type="ARBA" id="ARBA00022598"/>
    </source>
</evidence>
<dbReference type="Pfam" id="PF16190">
    <property type="entry name" value="E1_FCCH"/>
    <property type="match status" value="1"/>
</dbReference>
<dbReference type="PANTHER" id="PTHR10953">
    <property type="entry name" value="UBIQUITIN-ACTIVATING ENZYME E1"/>
    <property type="match status" value="1"/>
</dbReference>
<gene>
    <name evidence="7" type="ORF">ANCDUO_15357</name>
</gene>
<sequence>MTAEKNGQEAMDTDAAGLDTNLYSRQIYALGESAMINLRKASVLISGLGGVGVEIAKNLILGGVRSVTLHDTKNARWIDLSAQYYLTEEDIGKNRAAASFERLAELNDSVNCQLVVDELTEDFVKQFDFLIEYVDAETGDVTTLENQMHGLEDGDHVTFSEVKGMTQLNGCSPLKITVKKPHVFNIGDAAKNMSPYEEGGRVKQVKVPTTVSHKALADSLAEPEFVFWDFAKFDYPSQLHSLWGALYEFESKHGRHPNPRSDSDVELLKAELPSGAEVDEKLLKRFSYQ</sequence>
<dbReference type="FunFam" id="2.40.30.180:FF:000001">
    <property type="entry name" value="ubiquitin-like modifier-activating enzyme 1"/>
    <property type="match status" value="1"/>
</dbReference>
<comment type="similarity">
    <text evidence="2">Belongs to the ubiquitin-activating E1 family.</text>
</comment>
<dbReference type="InterPro" id="IPR042449">
    <property type="entry name" value="Ub-E1_IAD_1"/>
</dbReference>
<dbReference type="Gene3D" id="2.40.30.180">
    <property type="entry name" value="Ubiquitin-activating enzyme E1, FCCH domain"/>
    <property type="match status" value="1"/>
</dbReference>
<evidence type="ECO:0000256" key="1">
    <source>
        <dbReference type="ARBA" id="ARBA00004906"/>
    </source>
</evidence>
<feature type="domain" description="THIF-type NAD/FAD binding fold" evidence="4">
    <location>
        <begin position="23"/>
        <end position="135"/>
    </location>
</feature>
<dbReference type="EMBL" id="KN739002">
    <property type="protein sequence ID" value="KIH54496.1"/>
    <property type="molecule type" value="Genomic_DNA"/>
</dbReference>
<keyword evidence="3" id="KW-0436">Ligase</keyword>
<protein>
    <submittedName>
        <fullName evidence="7">ThiF family protein</fullName>
    </submittedName>
</protein>
<comment type="pathway">
    <text evidence="1">Protein modification; protein ubiquitination.</text>
</comment>
<dbReference type="InterPro" id="IPR032420">
    <property type="entry name" value="E1_4HB"/>
</dbReference>
<dbReference type="GO" id="GO:0016925">
    <property type="term" value="P:protein sumoylation"/>
    <property type="evidence" value="ECO:0007669"/>
    <property type="project" value="TreeGrafter"/>
</dbReference>
<dbReference type="OrthoDB" id="10252231at2759"/>
<reference evidence="7 8" key="1">
    <citation type="submission" date="2013-12" db="EMBL/GenBank/DDBJ databases">
        <title>Draft genome of the parsitic nematode Ancylostoma duodenale.</title>
        <authorList>
            <person name="Mitreva M."/>
        </authorList>
    </citation>
    <scope>NUCLEOTIDE SEQUENCE [LARGE SCALE GENOMIC DNA]</scope>
    <source>
        <strain evidence="7 8">Zhejiang</strain>
    </source>
</reference>
<evidence type="ECO:0000259" key="6">
    <source>
        <dbReference type="Pfam" id="PF16191"/>
    </source>
</evidence>
<dbReference type="FunFam" id="3.50.50.80:FF:000001">
    <property type="entry name" value="ubiquitin-like modifier-activating enzyme 1"/>
    <property type="match status" value="1"/>
</dbReference>
<evidence type="ECO:0000259" key="4">
    <source>
        <dbReference type="Pfam" id="PF00899"/>
    </source>
</evidence>
<dbReference type="Proteomes" id="UP000054047">
    <property type="component" value="Unassembled WGS sequence"/>
</dbReference>
<dbReference type="SUPFAM" id="SSF69572">
    <property type="entry name" value="Activating enzymes of the ubiquitin-like proteins"/>
    <property type="match status" value="1"/>
</dbReference>
<dbReference type="GO" id="GO:0019948">
    <property type="term" value="F:SUMO activating enzyme activity"/>
    <property type="evidence" value="ECO:0007669"/>
    <property type="project" value="TreeGrafter"/>
</dbReference>
<dbReference type="InterPro" id="IPR000594">
    <property type="entry name" value="ThiF_NAD_FAD-bd"/>
</dbReference>
<dbReference type="InterPro" id="IPR042302">
    <property type="entry name" value="E1_FCCH_sf"/>
</dbReference>
<evidence type="ECO:0000259" key="5">
    <source>
        <dbReference type="Pfam" id="PF16190"/>
    </source>
</evidence>
<organism evidence="7 8">
    <name type="scientific">Ancylostoma duodenale</name>
    <dbReference type="NCBI Taxonomy" id="51022"/>
    <lineage>
        <taxon>Eukaryota</taxon>
        <taxon>Metazoa</taxon>
        <taxon>Ecdysozoa</taxon>
        <taxon>Nematoda</taxon>
        <taxon>Chromadorea</taxon>
        <taxon>Rhabditida</taxon>
        <taxon>Rhabditina</taxon>
        <taxon>Rhabditomorpha</taxon>
        <taxon>Strongyloidea</taxon>
        <taxon>Ancylostomatidae</taxon>
        <taxon>Ancylostomatinae</taxon>
        <taxon>Ancylostoma</taxon>
    </lineage>
</organism>
<keyword evidence="8" id="KW-1185">Reference proteome</keyword>
<dbReference type="InterPro" id="IPR045886">
    <property type="entry name" value="ThiF/MoeB/HesA"/>
</dbReference>
<dbReference type="InterPro" id="IPR032418">
    <property type="entry name" value="E1_FCCH"/>
</dbReference>
<name>A0A0C2GBZ8_9BILA</name>
<dbReference type="Pfam" id="PF00899">
    <property type="entry name" value="ThiF"/>
    <property type="match status" value="1"/>
</dbReference>
<proteinExistence type="inferred from homology"/>